<dbReference type="OrthoDB" id="9768499at2"/>
<dbReference type="CDD" id="cd07302">
    <property type="entry name" value="CHD"/>
    <property type="match status" value="1"/>
</dbReference>
<feature type="transmembrane region" description="Helical" evidence="1">
    <location>
        <begin position="121"/>
        <end position="141"/>
    </location>
</feature>
<dbReference type="PANTHER" id="PTHR43081">
    <property type="entry name" value="ADENYLATE CYCLASE, TERMINAL-DIFFERENTIATION SPECIFIC-RELATED"/>
    <property type="match status" value="1"/>
</dbReference>
<dbReference type="SUPFAM" id="SSF55073">
    <property type="entry name" value="Nucleotide cyclase"/>
    <property type="match status" value="1"/>
</dbReference>
<evidence type="ECO:0000256" key="1">
    <source>
        <dbReference type="SAM" id="Phobius"/>
    </source>
</evidence>
<protein>
    <submittedName>
        <fullName evidence="3">Adenylate cyclase, class 3</fullName>
    </submittedName>
</protein>
<reference evidence="3 4" key="1">
    <citation type="submission" date="2016-11" db="EMBL/GenBank/DDBJ databases">
        <authorList>
            <person name="Jaros S."/>
            <person name="Januszkiewicz K."/>
            <person name="Wedrychowicz H."/>
        </authorList>
    </citation>
    <scope>NUCLEOTIDE SEQUENCE [LARGE SCALE GENOMIC DNA]</scope>
    <source>
        <strain evidence="3 4">DSM 18119</strain>
    </source>
</reference>
<evidence type="ECO:0000313" key="4">
    <source>
        <dbReference type="Proteomes" id="UP000184048"/>
    </source>
</evidence>
<organism evidence="3 4">
    <name type="scientific">Flavisolibacter ginsengisoli DSM 18119</name>
    <dbReference type="NCBI Taxonomy" id="1121884"/>
    <lineage>
        <taxon>Bacteria</taxon>
        <taxon>Pseudomonadati</taxon>
        <taxon>Bacteroidota</taxon>
        <taxon>Chitinophagia</taxon>
        <taxon>Chitinophagales</taxon>
        <taxon>Chitinophagaceae</taxon>
        <taxon>Flavisolibacter</taxon>
    </lineage>
</organism>
<sequence>MVPELKLKVQHILLIIGMGLLFGLLYNFLYYPHTFTEYAEAGSISLLIGLMVGILEEFVFKKLFQSIRFLFVLLIRTLIYSLLTSVILSFVLSFETASVENISYMGAVKEYLAGPLFERDFLFSFSFILLMLFITEVILLIGRANFLRLILGLYHQPHEISRIFMFLDLKGSTTIAEKLSNKTFSAFIRDYFFDISDAIMMFKGEIYQYAGDGVIVVWPLGSNNDNCIRSFYKMVEIIERKRKIYLVKYGVVPQFKAGIHTGKVIVTSVGKLKKEIVYHGDVLNTTSRIEGKCSELNQDLLVSGDMLSCIKHADDLAVEEKGEIELKGKRNKLRLYGIKLVSQHSAAVLRPQLY</sequence>
<feature type="transmembrane region" description="Helical" evidence="1">
    <location>
        <begin position="41"/>
        <end position="60"/>
    </location>
</feature>
<name>A0A1M4ZJ97_9BACT</name>
<dbReference type="EMBL" id="FQUU01000007">
    <property type="protein sequence ID" value="SHF18109.1"/>
    <property type="molecule type" value="Genomic_DNA"/>
</dbReference>
<feature type="domain" description="Guanylate cyclase" evidence="2">
    <location>
        <begin position="163"/>
        <end position="290"/>
    </location>
</feature>
<dbReference type="STRING" id="1121884.SAMN02745131_01963"/>
<dbReference type="Gene3D" id="3.30.70.1230">
    <property type="entry name" value="Nucleotide cyclase"/>
    <property type="match status" value="1"/>
</dbReference>
<keyword evidence="4" id="KW-1185">Reference proteome</keyword>
<dbReference type="GO" id="GO:0035556">
    <property type="term" value="P:intracellular signal transduction"/>
    <property type="evidence" value="ECO:0007669"/>
    <property type="project" value="InterPro"/>
</dbReference>
<feature type="transmembrane region" description="Helical" evidence="1">
    <location>
        <begin position="12"/>
        <end position="29"/>
    </location>
</feature>
<feature type="transmembrane region" description="Helical" evidence="1">
    <location>
        <begin position="69"/>
        <end position="94"/>
    </location>
</feature>
<dbReference type="AlphaFoldDB" id="A0A1M4ZJ97"/>
<dbReference type="Proteomes" id="UP000184048">
    <property type="component" value="Unassembled WGS sequence"/>
</dbReference>
<keyword evidence="1" id="KW-0812">Transmembrane</keyword>
<dbReference type="GO" id="GO:0004016">
    <property type="term" value="F:adenylate cyclase activity"/>
    <property type="evidence" value="ECO:0007669"/>
    <property type="project" value="UniProtKB-ARBA"/>
</dbReference>
<dbReference type="PROSITE" id="PS50125">
    <property type="entry name" value="GUANYLATE_CYCLASE_2"/>
    <property type="match status" value="1"/>
</dbReference>
<dbReference type="InterPro" id="IPR001054">
    <property type="entry name" value="A/G_cyclase"/>
</dbReference>
<dbReference type="Pfam" id="PF00211">
    <property type="entry name" value="Guanylate_cyc"/>
    <property type="match status" value="1"/>
</dbReference>
<accession>A0A1M4ZJ97</accession>
<dbReference type="InterPro" id="IPR050697">
    <property type="entry name" value="Adenylyl/Guanylyl_Cyclase_3/4"/>
</dbReference>
<keyword evidence="1" id="KW-0472">Membrane</keyword>
<keyword evidence="1" id="KW-1133">Transmembrane helix</keyword>
<dbReference type="RefSeq" id="WP_072835162.1">
    <property type="nucleotide sequence ID" value="NZ_FQUU01000007.1"/>
</dbReference>
<dbReference type="PANTHER" id="PTHR43081:SF1">
    <property type="entry name" value="ADENYLATE CYCLASE, TERMINAL-DIFFERENTIATION SPECIFIC"/>
    <property type="match status" value="1"/>
</dbReference>
<gene>
    <name evidence="3" type="ORF">SAMN02745131_01963</name>
</gene>
<proteinExistence type="predicted"/>
<dbReference type="GO" id="GO:0009190">
    <property type="term" value="P:cyclic nucleotide biosynthetic process"/>
    <property type="evidence" value="ECO:0007669"/>
    <property type="project" value="InterPro"/>
</dbReference>
<dbReference type="InterPro" id="IPR029787">
    <property type="entry name" value="Nucleotide_cyclase"/>
</dbReference>
<evidence type="ECO:0000259" key="2">
    <source>
        <dbReference type="PROSITE" id="PS50125"/>
    </source>
</evidence>
<evidence type="ECO:0000313" key="3">
    <source>
        <dbReference type="EMBL" id="SHF18109.1"/>
    </source>
</evidence>